<evidence type="ECO:0000259" key="10">
    <source>
        <dbReference type="Pfam" id="PF01743"/>
    </source>
</evidence>
<dbReference type="SUPFAM" id="SSF81891">
    <property type="entry name" value="Poly A polymerase C-terminal region-like"/>
    <property type="match status" value="1"/>
</dbReference>
<dbReference type="Pfam" id="PF01743">
    <property type="entry name" value="PolyA_pol"/>
    <property type="match status" value="1"/>
</dbReference>
<dbReference type="GO" id="GO:0006397">
    <property type="term" value="P:mRNA processing"/>
    <property type="evidence" value="ECO:0007669"/>
    <property type="project" value="UniProtKB-KW"/>
</dbReference>
<dbReference type="SUPFAM" id="SSF81301">
    <property type="entry name" value="Nucleotidyltransferase"/>
    <property type="match status" value="1"/>
</dbReference>
<dbReference type="GO" id="GO:0043633">
    <property type="term" value="P:polyadenylation-dependent RNA catabolic process"/>
    <property type="evidence" value="ECO:0007669"/>
    <property type="project" value="InterPro"/>
</dbReference>
<reference evidence="13" key="1">
    <citation type="submission" date="2006-05" db="EMBL/GenBank/DDBJ databases">
        <title>Annotation of the draft genome assembly of Desulfuromonas acetoxidans DSM 684.</title>
        <authorList>
            <consortium name="US DOE Joint Genome Institute (JGI-ORNL)"/>
            <person name="Larimer F."/>
            <person name="Land M."/>
            <person name="Hauser L."/>
        </authorList>
    </citation>
    <scope>NUCLEOTIDE SEQUENCE [LARGE SCALE GENOMIC DNA]</scope>
    <source>
        <strain evidence="13">DSM 684</strain>
    </source>
</reference>
<dbReference type="NCBIfam" id="TIGR01942">
    <property type="entry name" value="pcnB"/>
    <property type="match status" value="1"/>
</dbReference>
<keyword evidence="3 7" id="KW-0547">Nucleotide-binding</keyword>
<feature type="active site" evidence="7">
    <location>
        <position position="56"/>
    </location>
</feature>
<evidence type="ECO:0000256" key="7">
    <source>
        <dbReference type="HAMAP-Rule" id="MF_00957"/>
    </source>
</evidence>
<dbReference type="RefSeq" id="WP_005997404.1">
    <property type="nucleotide sequence ID" value="NZ_AAEW02000001.1"/>
</dbReference>
<evidence type="ECO:0000256" key="2">
    <source>
        <dbReference type="ARBA" id="ARBA00022679"/>
    </source>
</evidence>
<gene>
    <name evidence="7" type="primary">pcnB</name>
    <name evidence="13" type="ORF">Dace_3060</name>
</gene>
<evidence type="ECO:0000256" key="9">
    <source>
        <dbReference type="SAM" id="MobiDB-lite"/>
    </source>
</evidence>
<dbReference type="AlphaFoldDB" id="Q1K4A9"/>
<evidence type="ECO:0000256" key="5">
    <source>
        <dbReference type="ARBA" id="ARBA00022884"/>
    </source>
</evidence>
<name>Q1K4A9_DESA6</name>
<dbReference type="PANTHER" id="PTHR43051:SF1">
    <property type="entry name" value="POLYNUCLEOTIDE ADENYLYLTRANSFERASE FAMILY PROTEIN"/>
    <property type="match status" value="1"/>
</dbReference>
<keyword evidence="5 7" id="KW-0694">RNA-binding</keyword>
<dbReference type="Proteomes" id="UP000005695">
    <property type="component" value="Unassembled WGS sequence"/>
</dbReference>
<dbReference type="GO" id="GO:0005524">
    <property type="term" value="F:ATP binding"/>
    <property type="evidence" value="ECO:0007669"/>
    <property type="project" value="UniProtKB-UniRule"/>
</dbReference>
<dbReference type="Gene3D" id="1.10.3090.10">
    <property type="entry name" value="cca-adding enzyme, domain 2"/>
    <property type="match status" value="1"/>
</dbReference>
<dbReference type="InterPro" id="IPR002646">
    <property type="entry name" value="PolA_pol_head_dom"/>
</dbReference>
<reference evidence="13" key="2">
    <citation type="submission" date="2006-05" db="EMBL/GenBank/DDBJ databases">
        <title>Sequencing of the draft genome and assembly of Desulfuromonas acetoxidans DSM 684.</title>
        <authorList>
            <consortium name="US DOE Joint Genome Institute (JGI-PGF)"/>
            <person name="Copeland A."/>
            <person name="Lucas S."/>
            <person name="Lapidus A."/>
            <person name="Barry K."/>
            <person name="Detter J.C."/>
            <person name="Glavina del Rio T."/>
            <person name="Hammon N."/>
            <person name="Israni S."/>
            <person name="Dalin E."/>
            <person name="Tice H."/>
            <person name="Bruce D."/>
            <person name="Pitluck S."/>
            <person name="Richardson P."/>
        </authorList>
    </citation>
    <scope>NUCLEOTIDE SEQUENCE [LARGE SCALE GENOMIC DNA]</scope>
    <source>
        <strain evidence="13">DSM 684</strain>
    </source>
</reference>
<comment type="similarity">
    <text evidence="7 8">Belongs to the tRNA nucleotidyltransferase/poly(A) polymerase family.</text>
</comment>
<comment type="caution">
    <text evidence="13">The sequence shown here is derived from an EMBL/GenBank/DDBJ whole genome shotgun (WGS) entry which is preliminary data.</text>
</comment>
<evidence type="ECO:0000313" key="13">
    <source>
        <dbReference type="EMBL" id="EAT17194.1"/>
    </source>
</evidence>
<comment type="catalytic activity">
    <reaction evidence="7">
        <text>RNA(n) + ATP = RNA(n)-3'-adenine ribonucleotide + diphosphate</text>
        <dbReference type="Rhea" id="RHEA:11332"/>
        <dbReference type="Rhea" id="RHEA-COMP:14527"/>
        <dbReference type="Rhea" id="RHEA-COMP:17347"/>
        <dbReference type="ChEBI" id="CHEBI:30616"/>
        <dbReference type="ChEBI" id="CHEBI:33019"/>
        <dbReference type="ChEBI" id="CHEBI:140395"/>
        <dbReference type="ChEBI" id="CHEBI:173115"/>
        <dbReference type="EC" id="2.7.7.19"/>
    </reaction>
</comment>
<feature type="domain" description="tRNA nucleotidyltransferase/poly(A) polymerase RNA and SrmB- binding" evidence="12">
    <location>
        <begin position="194"/>
        <end position="253"/>
    </location>
</feature>
<dbReference type="FunFam" id="3.30.460.10:FF:000035">
    <property type="entry name" value="Poly(A) polymerase I"/>
    <property type="match status" value="1"/>
</dbReference>
<keyword evidence="14" id="KW-1185">Reference proteome</keyword>
<dbReference type="GO" id="GO:0003723">
    <property type="term" value="F:RNA binding"/>
    <property type="evidence" value="ECO:0007669"/>
    <property type="project" value="UniProtKB-UniRule"/>
</dbReference>
<dbReference type="InterPro" id="IPR052191">
    <property type="entry name" value="tRNA_ntf/polyA_polymerase_I"/>
</dbReference>
<evidence type="ECO:0000313" key="14">
    <source>
        <dbReference type="Proteomes" id="UP000005695"/>
    </source>
</evidence>
<dbReference type="CDD" id="cd05398">
    <property type="entry name" value="NT_ClassII-CCAase"/>
    <property type="match status" value="1"/>
</dbReference>
<dbReference type="InterPro" id="IPR010206">
    <property type="entry name" value="PolA_pol_I"/>
</dbReference>
<dbReference type="Pfam" id="PF12627">
    <property type="entry name" value="PolyA_pol_RNAbd"/>
    <property type="match status" value="1"/>
</dbReference>
<evidence type="ECO:0000259" key="12">
    <source>
        <dbReference type="Pfam" id="PF12627"/>
    </source>
</evidence>
<protein>
    <recommendedName>
        <fullName evidence="7">Poly(A) polymerase I</fullName>
        <shortName evidence="7">PAP I</shortName>
        <ecNumber evidence="7">2.7.7.19</ecNumber>
    </recommendedName>
</protein>
<dbReference type="GO" id="GO:1990817">
    <property type="term" value="F:poly(A) RNA polymerase activity"/>
    <property type="evidence" value="ECO:0007669"/>
    <property type="project" value="UniProtKB-UniRule"/>
</dbReference>
<feature type="active site" evidence="7">
    <location>
        <position position="58"/>
    </location>
</feature>
<evidence type="ECO:0000259" key="11">
    <source>
        <dbReference type="Pfam" id="PF12626"/>
    </source>
</evidence>
<feature type="domain" description="Polymerase A arginine-rich C-terminal" evidence="11">
    <location>
        <begin position="305"/>
        <end position="405"/>
    </location>
</feature>
<dbReference type="HAMAP" id="MF_00957">
    <property type="entry name" value="PolyA_pol"/>
    <property type="match status" value="1"/>
</dbReference>
<keyword evidence="1 7" id="KW-0507">mRNA processing</keyword>
<dbReference type="InterPro" id="IPR032828">
    <property type="entry name" value="PolyA_RNA-bd"/>
</dbReference>
<evidence type="ECO:0000256" key="1">
    <source>
        <dbReference type="ARBA" id="ARBA00022664"/>
    </source>
</evidence>
<dbReference type="InterPro" id="IPR025866">
    <property type="entry name" value="PolyA_pol_arg_C_dom"/>
</dbReference>
<evidence type="ECO:0000256" key="4">
    <source>
        <dbReference type="ARBA" id="ARBA00022840"/>
    </source>
</evidence>
<keyword evidence="4 7" id="KW-0067">ATP-binding</keyword>
<dbReference type="EC" id="2.7.7.19" evidence="7"/>
<accession>Q1K4A9</accession>
<comment type="function">
    <text evidence="7">Adds poly(A) tail to the 3' end of many RNAs, which usually targets these RNAs for decay. Plays a significant role in the global control of gene expression, through influencing the rate of transcript degradation, and in the general RNA quality control.</text>
</comment>
<feature type="active site" evidence="7">
    <location>
        <position position="136"/>
    </location>
</feature>
<proteinExistence type="inferred from homology"/>
<keyword evidence="2 7" id="KW-0808">Transferase</keyword>
<dbReference type="Gene3D" id="3.30.460.10">
    <property type="entry name" value="Beta Polymerase, domain 2"/>
    <property type="match status" value="1"/>
</dbReference>
<feature type="domain" description="Poly A polymerase head" evidence="10">
    <location>
        <begin position="38"/>
        <end position="167"/>
    </location>
</feature>
<feature type="region of interest" description="Disordered" evidence="9">
    <location>
        <begin position="383"/>
        <end position="419"/>
    </location>
</feature>
<dbReference type="EMBL" id="AAEW02000001">
    <property type="protein sequence ID" value="EAT17194.1"/>
    <property type="molecule type" value="Genomic_DNA"/>
</dbReference>
<dbReference type="PANTHER" id="PTHR43051">
    <property type="entry name" value="POLYNUCLEOTIDE ADENYLYLTRANSFERASE FAMILY PROTEIN"/>
    <property type="match status" value="1"/>
</dbReference>
<keyword evidence="6 7" id="KW-0804">Transcription</keyword>
<evidence type="ECO:0000256" key="6">
    <source>
        <dbReference type="ARBA" id="ARBA00023163"/>
    </source>
</evidence>
<organism evidence="13 14">
    <name type="scientific">Desulfuromonas acetoxidans (strain DSM 684 / 11070)</name>
    <dbReference type="NCBI Taxonomy" id="281689"/>
    <lineage>
        <taxon>Bacteria</taxon>
        <taxon>Pseudomonadati</taxon>
        <taxon>Thermodesulfobacteriota</taxon>
        <taxon>Desulfuromonadia</taxon>
        <taxon>Desulfuromonadales</taxon>
        <taxon>Desulfuromonadaceae</taxon>
        <taxon>Desulfuromonas</taxon>
    </lineage>
</organism>
<evidence type="ECO:0000256" key="8">
    <source>
        <dbReference type="RuleBase" id="RU003953"/>
    </source>
</evidence>
<feature type="compositionally biased region" description="Basic residues" evidence="9">
    <location>
        <begin position="394"/>
        <end position="407"/>
    </location>
</feature>
<dbReference type="InterPro" id="IPR043519">
    <property type="entry name" value="NT_sf"/>
</dbReference>
<sequence length="419" mass="48621">MPVEPVIISRDQHCVSRSMMDENSLKVLYRLRQHGYTAYLVGGSVRDLLLGRKPKDFDVGTDATPEQVRKLFRNCRLIGRRFRLAHIMFGRHCLIEVATFRRKPDPDEIPDAEEDGPNHFAENVFGTPEEDAFRRDFTINALFYDIENYSIVDYVGGLQDLHDGIIRVIGDPDERFHEDPVRMLRALEFSARLDFELEQSIIPAMDRCGELLLTASPARIREEIMELFRHKVAGQVLQKADRYGLLSYLVPNFVAERAHFDLLRELDMRTASGVRIREYFALAAMYVGPFVRQCNPDMNIGDVHKLANLVLAPHCRFFSIANGIKHQARELLIGFYRFYRGRGRRGEQRFLRHPSTPEAFELFRLWVEACEGDRELLKLWQQALDGEEPEPKKQPRKRRPRRRRRKPSGSTPAASPESE</sequence>
<dbReference type="OrthoDB" id="9805698at2"/>
<dbReference type="Pfam" id="PF12626">
    <property type="entry name" value="PolyA_pol_arg_C"/>
    <property type="match status" value="1"/>
</dbReference>
<evidence type="ECO:0000256" key="3">
    <source>
        <dbReference type="ARBA" id="ARBA00022741"/>
    </source>
</evidence>